<dbReference type="RefSeq" id="WP_169198466.1">
    <property type="nucleotide sequence ID" value="NZ_WTVH02000010.1"/>
</dbReference>
<dbReference type="Proteomes" id="UP000601990">
    <property type="component" value="Unassembled WGS sequence"/>
</dbReference>
<evidence type="ECO:0000256" key="1">
    <source>
        <dbReference type="SAM" id="MobiDB-lite"/>
    </source>
</evidence>
<dbReference type="PANTHER" id="PTHR36698">
    <property type="entry name" value="BLL5892 PROTEIN"/>
    <property type="match status" value="1"/>
</dbReference>
<protein>
    <submittedName>
        <fullName evidence="3">MCE family protein</fullName>
    </submittedName>
</protein>
<evidence type="ECO:0000313" key="3">
    <source>
        <dbReference type="EMBL" id="NMF93183.1"/>
    </source>
</evidence>
<evidence type="ECO:0000259" key="2">
    <source>
        <dbReference type="Pfam" id="PF02470"/>
    </source>
</evidence>
<gene>
    <name evidence="3" type="ORF">GO608_07570</name>
</gene>
<organism evidence="3 4">
    <name type="scientific">Aromatoleum buckelii</name>
    <dbReference type="NCBI Taxonomy" id="200254"/>
    <lineage>
        <taxon>Bacteria</taxon>
        <taxon>Pseudomonadati</taxon>
        <taxon>Pseudomonadota</taxon>
        <taxon>Betaproteobacteria</taxon>
        <taxon>Rhodocyclales</taxon>
        <taxon>Rhodocyclaceae</taxon>
        <taxon>Aromatoleum</taxon>
    </lineage>
</organism>
<evidence type="ECO:0000313" key="4">
    <source>
        <dbReference type="Proteomes" id="UP000601990"/>
    </source>
</evidence>
<comment type="caution">
    <text evidence="3">The sequence shown here is derived from an EMBL/GenBank/DDBJ whole genome shotgun (WGS) entry which is preliminary data.</text>
</comment>
<reference evidence="3" key="1">
    <citation type="submission" date="2019-12" db="EMBL/GenBank/DDBJ databases">
        <title>Comparative genomics gives insights into the taxonomy of the Azoarcus-Aromatoleum group and reveals separate origins of nif in the plant-associated Azoarcus and non-plant-associated Aromatoleum sub-groups.</title>
        <authorList>
            <person name="Lafos M."/>
            <person name="Maluk M."/>
            <person name="Batista M."/>
            <person name="Junghare M."/>
            <person name="Carmona M."/>
            <person name="Faoro H."/>
            <person name="Cruz L.M."/>
            <person name="Battistoni F."/>
            <person name="De Souza E."/>
            <person name="Pedrosa F."/>
            <person name="Chen W.-M."/>
            <person name="Poole P.S."/>
            <person name="Dixon R.A."/>
            <person name="James E.K."/>
        </authorList>
    </citation>
    <scope>NUCLEOTIDE SEQUENCE</scope>
    <source>
        <strain evidence="3">U120</strain>
    </source>
</reference>
<name>A0ABX1MZJ0_9RHOO</name>
<keyword evidence="4" id="KW-1185">Reference proteome</keyword>
<dbReference type="Pfam" id="PF02470">
    <property type="entry name" value="MlaD"/>
    <property type="match status" value="1"/>
</dbReference>
<dbReference type="InterPro" id="IPR003399">
    <property type="entry name" value="Mce/MlaD"/>
</dbReference>
<dbReference type="PANTHER" id="PTHR36698:SF2">
    <property type="entry name" value="MCE_MLAD DOMAIN-CONTAINING PROTEIN"/>
    <property type="match status" value="1"/>
</dbReference>
<feature type="region of interest" description="Disordered" evidence="1">
    <location>
        <begin position="287"/>
        <end position="311"/>
    </location>
</feature>
<proteinExistence type="predicted"/>
<dbReference type="EMBL" id="WTVH01000011">
    <property type="protein sequence ID" value="NMF93183.1"/>
    <property type="molecule type" value="Genomic_DNA"/>
</dbReference>
<sequence>MENRAHALAAGLFALLLGAALVLALWWFSDERQPTRDYVLESHGSVTGLNVEGQVRYRGMSAGKVTDIRLDPQDPSKILVDIRIREDLPITRSTRARLGYQGVTGIAYVQLDDSEENPVPLTGDPPRLVLEPGLMEQLTDSTLDAMKRVTMIADQLAQFLSDDNLERLRNTLQHLDAAAAGIDRTFADAPATLEAIRSALNQDNLKKFATTLANLEQASGDVVPAVAEMRALMARLQSTAENLDAATAATGEGLLDNTLPQLNALLKELTGTSRRLGSLIEEVQASPQMLLSGRSRRPPGPGEDGFEADRK</sequence>
<accession>A0ABX1MZJ0</accession>
<feature type="domain" description="Mce/MlaD" evidence="2">
    <location>
        <begin position="44"/>
        <end position="112"/>
    </location>
</feature>